<keyword evidence="3" id="KW-1185">Reference proteome</keyword>
<accession>A0A5R9J531</accession>
<organism evidence="2 3">
    <name type="scientific">Lichenicoccus roseus</name>
    <dbReference type="NCBI Taxonomy" id="2683649"/>
    <lineage>
        <taxon>Bacteria</taxon>
        <taxon>Pseudomonadati</taxon>
        <taxon>Pseudomonadota</taxon>
        <taxon>Alphaproteobacteria</taxon>
        <taxon>Acetobacterales</taxon>
        <taxon>Acetobacteraceae</taxon>
        <taxon>Lichenicoccus</taxon>
    </lineage>
</organism>
<dbReference type="EMBL" id="VCDI01000011">
    <property type="protein sequence ID" value="TLU70721.1"/>
    <property type="molecule type" value="Genomic_DNA"/>
</dbReference>
<evidence type="ECO:0000313" key="2">
    <source>
        <dbReference type="EMBL" id="TLU70721.1"/>
    </source>
</evidence>
<feature type="region of interest" description="Disordered" evidence="1">
    <location>
        <begin position="84"/>
        <end position="111"/>
    </location>
</feature>
<evidence type="ECO:0008006" key="4">
    <source>
        <dbReference type="Google" id="ProtNLM"/>
    </source>
</evidence>
<evidence type="ECO:0000313" key="3">
    <source>
        <dbReference type="Proteomes" id="UP000305654"/>
    </source>
</evidence>
<dbReference type="AlphaFoldDB" id="A0A5R9J531"/>
<dbReference type="Proteomes" id="UP000305654">
    <property type="component" value="Unassembled WGS sequence"/>
</dbReference>
<evidence type="ECO:0000256" key="1">
    <source>
        <dbReference type="SAM" id="MobiDB-lite"/>
    </source>
</evidence>
<reference evidence="2 3" key="1">
    <citation type="submission" date="2019-05" db="EMBL/GenBank/DDBJ databases">
        <authorList>
            <person name="Pankratov T."/>
            <person name="Grouzdev D."/>
        </authorList>
    </citation>
    <scope>NUCLEOTIDE SEQUENCE [LARGE SCALE GENOMIC DNA]</scope>
    <source>
        <strain evidence="2 3">KEBCLARHB70R</strain>
    </source>
</reference>
<proteinExistence type="predicted"/>
<protein>
    <recommendedName>
        <fullName evidence="4">Transposase</fullName>
    </recommendedName>
</protein>
<gene>
    <name evidence="2" type="ORF">FE263_20340</name>
</gene>
<comment type="caution">
    <text evidence="2">The sequence shown here is derived from an EMBL/GenBank/DDBJ whole genome shotgun (WGS) entry which is preliminary data.</text>
</comment>
<dbReference type="OrthoDB" id="9774608at2"/>
<sequence length="111" mass="12076">MENRSGLVAQVCLTQASGTAERGAALVLVDRLAHRQQITLGADKGHDVLSFVFALRKCRITAHIATDRQISKLSVLRRSGVDHRTQRHPVVLTAGTQRTEPAAETPRRSAA</sequence>
<name>A0A5R9J531_9PROT</name>